<accession>A0AAF1A406</accession>
<evidence type="ECO:0000313" key="1">
    <source>
        <dbReference type="EMBL" id="WMV59704.1"/>
    </source>
</evidence>
<dbReference type="Proteomes" id="UP001234989">
    <property type="component" value="Chromosome 12"/>
</dbReference>
<evidence type="ECO:0000313" key="2">
    <source>
        <dbReference type="Proteomes" id="UP001234989"/>
    </source>
</evidence>
<organism evidence="1 2">
    <name type="scientific">Solanum verrucosum</name>
    <dbReference type="NCBI Taxonomy" id="315347"/>
    <lineage>
        <taxon>Eukaryota</taxon>
        <taxon>Viridiplantae</taxon>
        <taxon>Streptophyta</taxon>
        <taxon>Embryophyta</taxon>
        <taxon>Tracheophyta</taxon>
        <taxon>Spermatophyta</taxon>
        <taxon>Magnoliopsida</taxon>
        <taxon>eudicotyledons</taxon>
        <taxon>Gunneridae</taxon>
        <taxon>Pentapetalae</taxon>
        <taxon>asterids</taxon>
        <taxon>lamiids</taxon>
        <taxon>Solanales</taxon>
        <taxon>Solanaceae</taxon>
        <taxon>Solanoideae</taxon>
        <taxon>Solaneae</taxon>
        <taxon>Solanum</taxon>
    </lineage>
</organism>
<dbReference type="AlphaFoldDB" id="A0AAF1A406"/>
<protein>
    <submittedName>
        <fullName evidence="1">Uncharacterized protein</fullName>
    </submittedName>
</protein>
<sequence>MTQMAKRPGKDCQFYDKSDAWWSALITMLQAIQQVKSSVVDIVSE</sequence>
<reference evidence="1" key="1">
    <citation type="submission" date="2023-08" db="EMBL/GenBank/DDBJ databases">
        <title>A de novo genome assembly of Solanum verrucosum Schlechtendal, a Mexican diploid species geographically isolated from the other diploid A-genome species in potato relatives.</title>
        <authorList>
            <person name="Hosaka K."/>
        </authorList>
    </citation>
    <scope>NUCLEOTIDE SEQUENCE</scope>
    <source>
        <tissue evidence="1">Young leaves</tissue>
    </source>
</reference>
<proteinExistence type="predicted"/>
<dbReference type="EMBL" id="CP133623">
    <property type="protein sequence ID" value="WMV59704.1"/>
    <property type="molecule type" value="Genomic_DNA"/>
</dbReference>
<gene>
    <name evidence="1" type="ORF">MTR67_053089</name>
</gene>
<keyword evidence="2" id="KW-1185">Reference proteome</keyword>
<name>A0AAF1A406_SOLVR</name>